<evidence type="ECO:0000259" key="1">
    <source>
        <dbReference type="PROSITE" id="PS50206"/>
    </source>
</evidence>
<dbReference type="PANTHER" id="PTHR44086:SF10">
    <property type="entry name" value="THIOSULFATE SULFURTRANSFERASE_RHODANESE-LIKE DOMAIN-CONTAINING PROTEIN 3"/>
    <property type="match status" value="1"/>
</dbReference>
<name>A4ACS5_9GAMM</name>
<dbReference type="AlphaFoldDB" id="A4ACS5"/>
<dbReference type="PANTHER" id="PTHR44086">
    <property type="entry name" value="THIOSULFATE SULFURTRANSFERASE RDL2, MITOCHONDRIAL-RELATED"/>
    <property type="match status" value="1"/>
</dbReference>
<dbReference type="Gene3D" id="3.40.250.10">
    <property type="entry name" value="Rhodanese-like domain"/>
    <property type="match status" value="1"/>
</dbReference>
<dbReference type="GO" id="GO:0004792">
    <property type="term" value="F:thiosulfate-cyanide sulfurtransferase activity"/>
    <property type="evidence" value="ECO:0007669"/>
    <property type="project" value="TreeGrafter"/>
</dbReference>
<evidence type="ECO:0000313" key="3">
    <source>
        <dbReference type="Proteomes" id="UP000019205"/>
    </source>
</evidence>
<gene>
    <name evidence="2" type="ORF">KT71_19523</name>
</gene>
<dbReference type="Proteomes" id="UP000019205">
    <property type="component" value="Chromosome"/>
</dbReference>
<dbReference type="SUPFAM" id="SSF52821">
    <property type="entry name" value="Rhodanese/Cell cycle control phosphatase"/>
    <property type="match status" value="1"/>
</dbReference>
<feature type="domain" description="Rhodanese" evidence="1">
    <location>
        <begin position="27"/>
        <end position="119"/>
    </location>
</feature>
<dbReference type="SMART" id="SM00450">
    <property type="entry name" value="RHOD"/>
    <property type="match status" value="1"/>
</dbReference>
<accession>A4ACS5</accession>
<evidence type="ECO:0000313" key="2">
    <source>
        <dbReference type="EMBL" id="EAQ96290.1"/>
    </source>
</evidence>
<dbReference type="RefSeq" id="WP_008296345.1">
    <property type="nucleotide sequence ID" value="NZ_CM002299.1"/>
</dbReference>
<keyword evidence="3" id="KW-1185">Reference proteome</keyword>
<comment type="caution">
    <text evidence="2">The sequence shown here is derived from an EMBL/GenBank/DDBJ whole genome shotgun (WGS) entry which is preliminary data.</text>
</comment>
<dbReference type="InterPro" id="IPR001763">
    <property type="entry name" value="Rhodanese-like_dom"/>
</dbReference>
<sequence>MKTAQDLVAAAKAGITEVALEGAEEAVLAADVLIDVREGNEYQDGHIGGAINIPRGLLEFMLSTDESLQDRSRRYLLYCKTSGRAALSAKTMEEMGYLHVKSIDGGFDAWKESGKPVAHPSSPDFG</sequence>
<reference evidence="2 3" key="2">
    <citation type="journal article" date="2009" name="PLoS ONE">
        <title>The photosynthetic apparatus and its regulation in the aerobic gammaproteobacterium Congregibacter litoralis gen. nov., sp. nov.</title>
        <authorList>
            <person name="Spring S."/>
            <person name="Lunsdorf H."/>
            <person name="Fuchs B.M."/>
            <person name="Tindall B.J."/>
        </authorList>
    </citation>
    <scope>NUCLEOTIDE SEQUENCE [LARGE SCALE GENOMIC DNA]</scope>
    <source>
        <strain evidence="2">KT71</strain>
    </source>
</reference>
<keyword evidence="2" id="KW-0808">Transferase</keyword>
<reference evidence="2 3" key="1">
    <citation type="journal article" date="2007" name="Proc. Natl. Acad. Sci. U.S.A.">
        <title>Characterization of a marine gammaproteobacterium capable of aerobic anoxygenic photosynthesis.</title>
        <authorList>
            <person name="Fuchs B.M."/>
            <person name="Spring S."/>
            <person name="Teeling H."/>
            <person name="Quast C."/>
            <person name="Wulf J."/>
            <person name="Schattenhofer M."/>
            <person name="Yan S."/>
            <person name="Ferriera S."/>
            <person name="Johnson J."/>
            <person name="Glockner F.O."/>
            <person name="Amann R."/>
        </authorList>
    </citation>
    <scope>NUCLEOTIDE SEQUENCE [LARGE SCALE GENOMIC DNA]</scope>
    <source>
        <strain evidence="2">KT71</strain>
    </source>
</reference>
<dbReference type="Pfam" id="PF00581">
    <property type="entry name" value="Rhodanese"/>
    <property type="match status" value="1"/>
</dbReference>
<organism evidence="2 3">
    <name type="scientific">Congregibacter litoralis KT71</name>
    <dbReference type="NCBI Taxonomy" id="314285"/>
    <lineage>
        <taxon>Bacteria</taxon>
        <taxon>Pseudomonadati</taxon>
        <taxon>Pseudomonadota</taxon>
        <taxon>Gammaproteobacteria</taxon>
        <taxon>Cellvibrionales</taxon>
        <taxon>Halieaceae</taxon>
        <taxon>Congregibacter</taxon>
    </lineage>
</organism>
<dbReference type="InterPro" id="IPR036873">
    <property type="entry name" value="Rhodanese-like_dom_sf"/>
</dbReference>
<proteinExistence type="predicted"/>
<dbReference type="PROSITE" id="PS50206">
    <property type="entry name" value="RHODANESE_3"/>
    <property type="match status" value="1"/>
</dbReference>
<dbReference type="eggNOG" id="COG0607">
    <property type="taxonomic scope" value="Bacteria"/>
</dbReference>
<dbReference type="OrthoDB" id="1445766at2"/>
<dbReference type="EMBL" id="AAOA02000005">
    <property type="protein sequence ID" value="EAQ96290.1"/>
    <property type="molecule type" value="Genomic_DNA"/>
</dbReference>
<dbReference type="STRING" id="314285.KT71_19523"/>
<dbReference type="HOGENOM" id="CLU_089574_6_2_6"/>
<protein>
    <submittedName>
        <fullName evidence="2">Rhodanese-related protein sulfurtransferase</fullName>
    </submittedName>
</protein>